<dbReference type="RefSeq" id="WP_039458157.1">
    <property type="nucleotide sequence ID" value="NZ_JWLZ01000032.1"/>
</dbReference>
<evidence type="ECO:0000256" key="6">
    <source>
        <dbReference type="SAM" id="Coils"/>
    </source>
</evidence>
<dbReference type="PROSITE" id="PS50885">
    <property type="entry name" value="HAMP"/>
    <property type="match status" value="1"/>
</dbReference>
<feature type="domain" description="T-SNARE coiled-coil homology" evidence="9">
    <location>
        <begin position="582"/>
        <end position="644"/>
    </location>
</feature>
<evidence type="ECO:0000313" key="12">
    <source>
        <dbReference type="Proteomes" id="UP000031278"/>
    </source>
</evidence>
<dbReference type="PROSITE" id="PS50111">
    <property type="entry name" value="CHEMOTAXIS_TRANSDUC_2"/>
    <property type="match status" value="1"/>
</dbReference>
<dbReference type="SMART" id="SM00304">
    <property type="entry name" value="HAMP"/>
    <property type="match status" value="1"/>
</dbReference>
<dbReference type="SUPFAM" id="SSF58104">
    <property type="entry name" value="Methyl-accepting chemotaxis protein (MCP) signaling domain"/>
    <property type="match status" value="1"/>
</dbReference>
<dbReference type="GO" id="GO:0007165">
    <property type="term" value="P:signal transduction"/>
    <property type="evidence" value="ECO:0007669"/>
    <property type="project" value="UniProtKB-KW"/>
</dbReference>
<dbReference type="PROSITE" id="PS50192">
    <property type="entry name" value="T_SNARE"/>
    <property type="match status" value="1"/>
</dbReference>
<evidence type="ECO:0000256" key="3">
    <source>
        <dbReference type="ARBA" id="ARBA00023224"/>
    </source>
</evidence>
<proteinExistence type="inferred from homology"/>
<keyword evidence="2" id="KW-1003">Cell membrane</keyword>
<protein>
    <submittedName>
        <fullName evidence="11">Chemotaxis protein</fullName>
    </submittedName>
</protein>
<dbReference type="Gene3D" id="1.10.287.950">
    <property type="entry name" value="Methyl-accepting chemotaxis protein"/>
    <property type="match status" value="1"/>
</dbReference>
<dbReference type="AlphaFoldDB" id="A0A0B9GJK4"/>
<dbReference type="InterPro" id="IPR000727">
    <property type="entry name" value="T_SNARE_dom"/>
</dbReference>
<organism evidence="11 12">
    <name type="scientific">Photobacterium gaetbulicola</name>
    <dbReference type="NCBI Taxonomy" id="1295392"/>
    <lineage>
        <taxon>Bacteria</taxon>
        <taxon>Pseudomonadati</taxon>
        <taxon>Pseudomonadota</taxon>
        <taxon>Gammaproteobacteria</taxon>
        <taxon>Vibrionales</taxon>
        <taxon>Vibrionaceae</taxon>
        <taxon>Photobacterium</taxon>
    </lineage>
</organism>
<evidence type="ECO:0000259" key="10">
    <source>
        <dbReference type="PROSITE" id="PS50885"/>
    </source>
</evidence>
<gene>
    <name evidence="11" type="ORF">RJ45_03630</name>
</gene>
<evidence type="ECO:0000256" key="5">
    <source>
        <dbReference type="PROSITE-ProRule" id="PRU00284"/>
    </source>
</evidence>
<dbReference type="InterPro" id="IPR004089">
    <property type="entry name" value="MCPsignal_dom"/>
</dbReference>
<feature type="domain" description="Methyl-accepting transducer" evidence="8">
    <location>
        <begin position="395"/>
        <end position="631"/>
    </location>
</feature>
<evidence type="ECO:0000256" key="4">
    <source>
        <dbReference type="ARBA" id="ARBA00029447"/>
    </source>
</evidence>
<name>A0A0B9GJK4_9GAMM</name>
<dbReference type="Proteomes" id="UP000031278">
    <property type="component" value="Unassembled WGS sequence"/>
</dbReference>
<keyword evidence="6" id="KW-0175">Coiled coil</keyword>
<feature type="coiled-coil region" evidence="6">
    <location>
        <begin position="268"/>
        <end position="295"/>
    </location>
</feature>
<feature type="domain" description="HAMP" evidence="10">
    <location>
        <begin position="338"/>
        <end position="390"/>
    </location>
</feature>
<evidence type="ECO:0000259" key="9">
    <source>
        <dbReference type="PROSITE" id="PS50192"/>
    </source>
</evidence>
<dbReference type="InterPro" id="IPR003660">
    <property type="entry name" value="HAMP_dom"/>
</dbReference>
<dbReference type="Pfam" id="PF00015">
    <property type="entry name" value="MCPsignal"/>
    <property type="match status" value="1"/>
</dbReference>
<comment type="caution">
    <text evidence="11">The sequence shown here is derived from an EMBL/GenBank/DDBJ whole genome shotgun (WGS) entry which is preliminary data.</text>
</comment>
<comment type="subcellular location">
    <subcellularLocation>
        <location evidence="1">Cell inner membrane</location>
        <topology evidence="1">Multi-pass membrane protein</topology>
    </subcellularLocation>
</comment>
<dbReference type="PANTHER" id="PTHR32089:SF70">
    <property type="entry name" value="ENERGY TAXIS MODULATING METHYL ACCEPTING SENSORY TRANSDUCER"/>
    <property type="match status" value="1"/>
</dbReference>
<evidence type="ECO:0000259" key="8">
    <source>
        <dbReference type="PROSITE" id="PS50111"/>
    </source>
</evidence>
<dbReference type="EMBL" id="JWLZ01000032">
    <property type="protein sequence ID" value="KHT64975.1"/>
    <property type="molecule type" value="Genomic_DNA"/>
</dbReference>
<keyword evidence="2" id="KW-0997">Cell inner membrane</keyword>
<evidence type="ECO:0000256" key="2">
    <source>
        <dbReference type="ARBA" id="ARBA00022519"/>
    </source>
</evidence>
<accession>A0A0B9GJK4</accession>
<sequence length="667" mass="73975">MKTTKQTSVIRRMYTAITVMVMLFVATLVMMLDGTNRIHQQLQIVTTQSMPLVSLSNQVSVRLLAADKIYKDFLTSQNLERMDGYEQQFGLAHQQFLMAFEQLASASQDNAALSGQLEALIALENRYFREAHNAMDNYRTQLLAQAERQQSARRFQQLHGSLNSRMKDYVDDQESISVKMIAKNYFVKLQETEVVTSDALATEDIDTIDNAIKSNRRNINHLNNAYRSLLAIMPELKPIFDKSIAQYTVDIGQSGGVLDAHFQYIEARNRLYDNIATLANEIDQATELLASFSAQATTQMNTAITNADRTYNQGYRNATILGIGTTLFALFIGWYIAQSVRKPLNATLATLEALAKGDMTKRCQVNQFAEFSKLGSYINTLADNLQEILGKLSQASSDLTSVAEVNQSTTTEAKHRLNEQRQQTASVATAMTEMEQSVTDVSHSAQSTMERVHEVEHASSTGREVMSRNINTAHQLSTRLDKSVHAVSELQEMSSNIGSILDVIRNIADQTNLLALNAAIEAARAGEQGRGFAVVADEVRVLAKRTTDSTSEIEQMIQRLQSSSGQAVDVMQSCVSEMENSITQASEANSAMEEIQAIILEISQMSTQIAQAAEEQRSTTGSIARSLEDISHIADSNYSAMEEVAEASGKLDRLAHQQNDLVHRFTL</sequence>
<keyword evidence="7" id="KW-1133">Transmembrane helix</keyword>
<reference evidence="11 12" key="1">
    <citation type="submission" date="2014-12" db="EMBL/GenBank/DDBJ databases">
        <title>Genome sequencing of Photobacterium gaetbulicola AD005a.</title>
        <authorList>
            <person name="Adrian T.G.S."/>
            <person name="Chan K.G."/>
        </authorList>
    </citation>
    <scope>NUCLEOTIDE SEQUENCE [LARGE SCALE GENOMIC DNA]</scope>
    <source>
        <strain evidence="11 12">AD005a</strain>
    </source>
</reference>
<keyword evidence="7" id="KW-0472">Membrane</keyword>
<dbReference type="GO" id="GO:0005886">
    <property type="term" value="C:plasma membrane"/>
    <property type="evidence" value="ECO:0007669"/>
    <property type="project" value="UniProtKB-SubCell"/>
</dbReference>
<evidence type="ECO:0000256" key="1">
    <source>
        <dbReference type="ARBA" id="ARBA00004429"/>
    </source>
</evidence>
<dbReference type="PANTHER" id="PTHR32089">
    <property type="entry name" value="METHYL-ACCEPTING CHEMOTAXIS PROTEIN MCPB"/>
    <property type="match status" value="1"/>
</dbReference>
<dbReference type="CDD" id="cd11386">
    <property type="entry name" value="MCP_signal"/>
    <property type="match status" value="1"/>
</dbReference>
<keyword evidence="3 5" id="KW-0807">Transducer</keyword>
<comment type="similarity">
    <text evidence="4">Belongs to the methyl-accepting chemotaxis (MCP) protein family.</text>
</comment>
<evidence type="ECO:0000256" key="7">
    <source>
        <dbReference type="SAM" id="Phobius"/>
    </source>
</evidence>
<feature type="transmembrane region" description="Helical" evidence="7">
    <location>
        <begin position="12"/>
        <end position="32"/>
    </location>
</feature>
<keyword evidence="7" id="KW-0812">Transmembrane</keyword>
<dbReference type="GO" id="GO:0006935">
    <property type="term" value="P:chemotaxis"/>
    <property type="evidence" value="ECO:0007669"/>
    <property type="project" value="UniProtKB-ARBA"/>
</dbReference>
<dbReference type="FunFam" id="1.10.287.950:FF:000001">
    <property type="entry name" value="Methyl-accepting chemotaxis sensory transducer"/>
    <property type="match status" value="1"/>
</dbReference>
<evidence type="ECO:0000313" key="11">
    <source>
        <dbReference type="EMBL" id="KHT64975.1"/>
    </source>
</evidence>
<dbReference type="SMART" id="SM00283">
    <property type="entry name" value="MA"/>
    <property type="match status" value="1"/>
</dbReference>